<evidence type="ECO:0000256" key="3">
    <source>
        <dbReference type="ARBA" id="ARBA00022723"/>
    </source>
</evidence>
<dbReference type="SFLD" id="SFLDG01082">
    <property type="entry name" value="B12-binding_domain_containing"/>
    <property type="match status" value="1"/>
</dbReference>
<keyword evidence="8" id="KW-1185">Reference proteome</keyword>
<protein>
    <submittedName>
        <fullName evidence="7">Radical SAM superfamily protein</fullName>
    </submittedName>
</protein>
<dbReference type="GO" id="GO:0003824">
    <property type="term" value="F:catalytic activity"/>
    <property type="evidence" value="ECO:0007669"/>
    <property type="project" value="InterPro"/>
</dbReference>
<dbReference type="SFLD" id="SFLDS00029">
    <property type="entry name" value="Radical_SAM"/>
    <property type="match status" value="1"/>
</dbReference>
<comment type="caution">
    <text evidence="7">The sequence shown here is derived from an EMBL/GenBank/DDBJ whole genome shotgun (WGS) entry which is preliminary data.</text>
</comment>
<organism evidence="7 8">
    <name type="scientific">Photorhabdus australis subsp. thailandensis</name>
    <dbReference type="NCBI Taxonomy" id="2805096"/>
    <lineage>
        <taxon>Bacteria</taxon>
        <taxon>Pseudomonadati</taxon>
        <taxon>Pseudomonadota</taxon>
        <taxon>Gammaproteobacteria</taxon>
        <taxon>Enterobacterales</taxon>
        <taxon>Morganellaceae</taxon>
        <taxon>Photorhabdus</taxon>
    </lineage>
</organism>
<dbReference type="InterPro" id="IPR007197">
    <property type="entry name" value="rSAM"/>
</dbReference>
<keyword evidence="2" id="KW-0949">S-adenosyl-L-methionine</keyword>
<dbReference type="RefSeq" id="WP_065824421.1">
    <property type="nucleotide sequence ID" value="NZ_CAWMQZ010000187.1"/>
</dbReference>
<comment type="cofactor">
    <cofactor evidence="1">
        <name>[4Fe-4S] cluster</name>
        <dbReference type="ChEBI" id="CHEBI:49883"/>
    </cofactor>
</comment>
<dbReference type="PROSITE" id="PS51918">
    <property type="entry name" value="RADICAL_SAM"/>
    <property type="match status" value="1"/>
</dbReference>
<keyword evidence="5" id="KW-0411">Iron-sulfur</keyword>
<reference evidence="7 8" key="1">
    <citation type="submission" date="2015-12" db="EMBL/GenBank/DDBJ databases">
        <title>Genome comparisons provide insights into the role of secondary metabolites in the pathogenic phase of the Photorhabdus life cycle.</title>
        <authorList>
            <person name="Tobias N.J."/>
            <person name="Mishra B."/>
            <person name="Gupta D.K."/>
            <person name="Thines M."/>
            <person name="Stinear T.P."/>
            <person name="Bode H.B."/>
        </authorList>
    </citation>
    <scope>NUCLEOTIDE SEQUENCE [LARGE SCALE GENOMIC DNA]</scope>
    <source>
        <strain evidence="7 8">PB68.1</strain>
    </source>
</reference>
<dbReference type="GO" id="GO:0051536">
    <property type="term" value="F:iron-sulfur cluster binding"/>
    <property type="evidence" value="ECO:0007669"/>
    <property type="project" value="UniProtKB-KW"/>
</dbReference>
<gene>
    <name evidence="7" type="ORF">Ppb6_03827</name>
</gene>
<feature type="domain" description="Radical SAM core" evidence="6">
    <location>
        <begin position="191"/>
        <end position="409"/>
    </location>
</feature>
<proteinExistence type="predicted"/>
<dbReference type="SMART" id="SM00729">
    <property type="entry name" value="Elp3"/>
    <property type="match status" value="1"/>
</dbReference>
<dbReference type="InterPro" id="IPR051198">
    <property type="entry name" value="BchE-like"/>
</dbReference>
<evidence type="ECO:0000256" key="1">
    <source>
        <dbReference type="ARBA" id="ARBA00001966"/>
    </source>
</evidence>
<dbReference type="EMBL" id="LOMY01000187">
    <property type="protein sequence ID" value="OCQ50731.1"/>
    <property type="molecule type" value="Genomic_DNA"/>
</dbReference>
<dbReference type="InterPro" id="IPR023404">
    <property type="entry name" value="rSAM_horseshoe"/>
</dbReference>
<dbReference type="SUPFAM" id="SSF102114">
    <property type="entry name" value="Radical SAM enzymes"/>
    <property type="match status" value="1"/>
</dbReference>
<dbReference type="PANTHER" id="PTHR43409:SF16">
    <property type="entry name" value="SLR0320 PROTEIN"/>
    <property type="match status" value="1"/>
</dbReference>
<dbReference type="Proteomes" id="UP000093476">
    <property type="component" value="Unassembled WGS sequence"/>
</dbReference>
<dbReference type="InterPro" id="IPR058240">
    <property type="entry name" value="rSAM_sf"/>
</dbReference>
<dbReference type="GO" id="GO:0005829">
    <property type="term" value="C:cytosol"/>
    <property type="evidence" value="ECO:0007669"/>
    <property type="project" value="TreeGrafter"/>
</dbReference>
<sequence length="439" mass="51103">MKILIIIPPYIPSYFNAGHHLPIFQISSFIRKNLPDVDVRCLDAAALNVHWKNICELLINNEFDIIIAMNDFDGIDTFQRFVHYCKKLSPKSKLVTFGRLSKQNPFIFRQFGFDAIHYSGDYEAAILDYILELRNGITASGFLVQELGIYHKTGEGRMLDPTQWVFPNVEEIPYIHYDKMYIDDFNKFCGIPQRRELVVPVARGCSVGCQYCDVPTMQGNKDRRVTVDYTLNYIQDSFAKQPFDYVTFYAPTFTLNKQWVIELCEQIEARKISIPWKCVTTLSFLNERLIQTMARAHCIRISLGVETIESNVAKNHLPKIKVDAYNKLGKIAKICQENNIELNCFIMMGMPGDSIEGLRNTIKYIHENNARYRPTIYTSYADITDDMQIFDVSLFNRQLFANRNYNDIDEIEYYRLFHGFEYRKDSEINNKISINEAAK</sequence>
<evidence type="ECO:0000256" key="5">
    <source>
        <dbReference type="ARBA" id="ARBA00023014"/>
    </source>
</evidence>
<dbReference type="AlphaFoldDB" id="A0A1C0TYJ8"/>
<dbReference type="Pfam" id="PF04055">
    <property type="entry name" value="Radical_SAM"/>
    <property type="match status" value="1"/>
</dbReference>
<keyword evidence="3" id="KW-0479">Metal-binding</keyword>
<dbReference type="PATRIC" id="fig|286156.4.peg.4410"/>
<dbReference type="GO" id="GO:0046872">
    <property type="term" value="F:metal ion binding"/>
    <property type="evidence" value="ECO:0007669"/>
    <property type="project" value="UniProtKB-KW"/>
</dbReference>
<evidence type="ECO:0000259" key="6">
    <source>
        <dbReference type="PROSITE" id="PS51918"/>
    </source>
</evidence>
<dbReference type="InterPro" id="IPR006638">
    <property type="entry name" value="Elp3/MiaA/NifB-like_rSAM"/>
</dbReference>
<evidence type="ECO:0000256" key="4">
    <source>
        <dbReference type="ARBA" id="ARBA00023004"/>
    </source>
</evidence>
<keyword evidence="4" id="KW-0408">Iron</keyword>
<evidence type="ECO:0000256" key="2">
    <source>
        <dbReference type="ARBA" id="ARBA00022691"/>
    </source>
</evidence>
<dbReference type="PANTHER" id="PTHR43409">
    <property type="entry name" value="ANAEROBIC MAGNESIUM-PROTOPORPHYRIN IX MONOMETHYL ESTER CYCLASE-RELATED"/>
    <property type="match status" value="1"/>
</dbReference>
<name>A0A1C0TYJ8_9GAMM</name>
<evidence type="ECO:0000313" key="8">
    <source>
        <dbReference type="Proteomes" id="UP000093476"/>
    </source>
</evidence>
<dbReference type="STRING" id="286156.Ppb6_03827"/>
<dbReference type="Gene3D" id="3.80.30.20">
    <property type="entry name" value="tm_1862 like domain"/>
    <property type="match status" value="1"/>
</dbReference>
<evidence type="ECO:0000313" key="7">
    <source>
        <dbReference type="EMBL" id="OCQ50731.1"/>
    </source>
</evidence>
<accession>A0A1C0TYJ8</accession>